<accession>A0A1C5AS94</accession>
<dbReference type="Gene3D" id="3.90.79.10">
    <property type="entry name" value="Nucleoside Triphosphate Pyrophosphohydrolase"/>
    <property type="match status" value="1"/>
</dbReference>
<keyword evidence="1" id="KW-1133">Transmembrane helix</keyword>
<evidence type="ECO:0000313" key="3">
    <source>
        <dbReference type="EMBL" id="SCF48006.1"/>
    </source>
</evidence>
<reference evidence="4" key="1">
    <citation type="submission" date="2016-06" db="EMBL/GenBank/DDBJ databases">
        <authorList>
            <person name="Varghese N."/>
            <person name="Submissions Spin"/>
        </authorList>
    </citation>
    <scope>NUCLEOTIDE SEQUENCE [LARGE SCALE GENOMIC DNA]</scope>
    <source>
        <strain evidence="4">DSM 43168</strain>
    </source>
</reference>
<feature type="domain" description="Nudix hydrolase" evidence="2">
    <location>
        <begin position="225"/>
        <end position="384"/>
    </location>
</feature>
<dbReference type="Proteomes" id="UP000183585">
    <property type="component" value="Unassembled WGS sequence"/>
</dbReference>
<evidence type="ECO:0000256" key="1">
    <source>
        <dbReference type="SAM" id="Phobius"/>
    </source>
</evidence>
<proteinExistence type="predicted"/>
<dbReference type="AlphaFoldDB" id="A0A1C5AS94"/>
<feature type="transmembrane region" description="Helical" evidence="1">
    <location>
        <begin position="20"/>
        <end position="40"/>
    </location>
</feature>
<protein>
    <submittedName>
        <fullName evidence="3">NUDIX domain</fullName>
    </submittedName>
</protein>
<dbReference type="PROSITE" id="PS51462">
    <property type="entry name" value="NUDIX"/>
    <property type="match status" value="1"/>
</dbReference>
<feature type="transmembrane region" description="Helical" evidence="1">
    <location>
        <begin position="46"/>
        <end position="65"/>
    </location>
</feature>
<evidence type="ECO:0000259" key="2">
    <source>
        <dbReference type="PROSITE" id="PS51462"/>
    </source>
</evidence>
<keyword evidence="1" id="KW-0472">Membrane</keyword>
<dbReference type="InterPro" id="IPR000086">
    <property type="entry name" value="NUDIX_hydrolase_dom"/>
</dbReference>
<keyword evidence="4" id="KW-1185">Reference proteome</keyword>
<organism evidence="3 4">
    <name type="scientific">Micromonospora carbonacea</name>
    <dbReference type="NCBI Taxonomy" id="47853"/>
    <lineage>
        <taxon>Bacteria</taxon>
        <taxon>Bacillati</taxon>
        <taxon>Actinomycetota</taxon>
        <taxon>Actinomycetes</taxon>
        <taxon>Micromonosporales</taxon>
        <taxon>Micromonosporaceae</taxon>
        <taxon>Micromonospora</taxon>
    </lineage>
</organism>
<gene>
    <name evidence="3" type="ORF">GA0070563_117117</name>
</gene>
<keyword evidence="1" id="KW-0812">Transmembrane</keyword>
<dbReference type="EMBL" id="FMCT01000017">
    <property type="protein sequence ID" value="SCF48006.1"/>
    <property type="molecule type" value="Genomic_DNA"/>
</dbReference>
<dbReference type="SUPFAM" id="SSF55811">
    <property type="entry name" value="Nudix"/>
    <property type="match status" value="1"/>
</dbReference>
<evidence type="ECO:0000313" key="4">
    <source>
        <dbReference type="Proteomes" id="UP000183585"/>
    </source>
</evidence>
<name>A0A1C5AS94_9ACTN</name>
<sequence length="421" mass="46081">MLGTARKAVTTMSIWRRSLWRYRVTTAGIALTSFGAATAIHNPPVAISVLAAAAGCFVSGLEIHANRRRARSVRFQSRDGDDYGDLSSHLSSLGPVVKSAHDVGVIMAKECARLRGQPVRAELETSPYRLPRELRVWSFDFLARRARVAAMYNGDIIGLASDVPSGDEDAAVKLRPGRYFDFFCSNLLAPFDVWGTGRKLPLLRGRELILDQDGKLRSFRRSRLANTVGVSSLAFTTDGQLILVAQAKDNVGSPGLIAPSGSGALEPRDLPEDGTGLTLGDIVRRGAERELREECHISEPDIEVSAIVGHGRWVSRGAMPEFCVVTLLQLTSDEVLDRAVRLVERPYVTEVLAVDLAPITRWNPKKPLAMLPEEIRGSASWPLALGLACLAQAILDQSWPLRQELMQRLAHSRCSTSNGKR</sequence>
<dbReference type="InterPro" id="IPR015797">
    <property type="entry name" value="NUDIX_hydrolase-like_dom_sf"/>
</dbReference>